<dbReference type="EMBL" id="CP014864">
    <property type="protein sequence ID" value="AMX03240.1"/>
    <property type="molecule type" value="Genomic_DNA"/>
</dbReference>
<proteinExistence type="predicted"/>
<reference evidence="2" key="3">
    <citation type="submission" date="2022-11" db="EMBL/GenBank/DDBJ databases">
        <title>Chitin-degrading and fungicidal potential of chitinolytic bacterial strains from marine environment of the Pacific Ocean regions.</title>
        <authorList>
            <person name="Pentekhina I."/>
            <person name="Nedashkovskaya O."/>
            <person name="Seitkalieva A."/>
            <person name="Podvolotskaya A."/>
            <person name="Tekutyeva L."/>
            <person name="Balabanova L."/>
        </authorList>
    </citation>
    <scope>NUCLEOTIDE SEQUENCE</scope>
    <source>
        <strain evidence="2">KMM 6838</strain>
    </source>
</reference>
<keyword evidence="1" id="KW-0449">Lipoprotein</keyword>
<dbReference type="Proteomes" id="UP001209730">
    <property type="component" value="Unassembled WGS sequence"/>
</dbReference>
<dbReference type="PROSITE" id="PS51257">
    <property type="entry name" value="PROKAR_LIPOPROTEIN"/>
    <property type="match status" value="1"/>
</dbReference>
<accession>A0A143HP82</accession>
<dbReference type="InterPro" id="IPR042268">
    <property type="entry name" value="BamC_C"/>
</dbReference>
<protein>
    <submittedName>
        <fullName evidence="1">Lipoprotein-34</fullName>
    </submittedName>
    <submittedName>
        <fullName evidence="2">Outer membrane protein assembly factor BamC</fullName>
    </submittedName>
</protein>
<reference evidence="3" key="1">
    <citation type="submission" date="2016-03" db="EMBL/GenBank/DDBJ databases">
        <authorList>
            <person name="Lee Y.-S."/>
            <person name="Choi Y.-L."/>
        </authorList>
    </citation>
    <scope>NUCLEOTIDE SEQUENCE [LARGE SCALE GENOMIC DNA]</scope>
    <source>
        <strain evidence="3">DAU221</strain>
    </source>
</reference>
<dbReference type="Pfam" id="PF06804">
    <property type="entry name" value="Lipoprotein_18"/>
    <property type="match status" value="1"/>
</dbReference>
<gene>
    <name evidence="2" type="primary">bamC</name>
    <name evidence="1" type="ORF">A3224_12225</name>
    <name evidence="2" type="ORF">OQJ68_04140</name>
</gene>
<dbReference type="KEGG" id="mthd:A3224_12225"/>
<evidence type="ECO:0000313" key="3">
    <source>
        <dbReference type="Proteomes" id="UP000076077"/>
    </source>
</evidence>
<organism evidence="1 3">
    <name type="scientific">Microbulbifer thermotolerans</name>
    <dbReference type="NCBI Taxonomy" id="252514"/>
    <lineage>
        <taxon>Bacteria</taxon>
        <taxon>Pseudomonadati</taxon>
        <taxon>Pseudomonadota</taxon>
        <taxon>Gammaproteobacteria</taxon>
        <taxon>Cellvibrionales</taxon>
        <taxon>Microbulbiferaceae</taxon>
        <taxon>Microbulbifer</taxon>
    </lineage>
</organism>
<dbReference type="AlphaFoldDB" id="A0A143HP82"/>
<evidence type="ECO:0000313" key="1">
    <source>
        <dbReference type="EMBL" id="AMX03240.1"/>
    </source>
</evidence>
<dbReference type="GeneID" id="76608811"/>
<dbReference type="RefSeq" id="WP_067155046.1">
    <property type="nucleotide sequence ID" value="NZ_CP014864.1"/>
</dbReference>
<evidence type="ECO:0000313" key="2">
    <source>
        <dbReference type="EMBL" id="MCX2800971.1"/>
    </source>
</evidence>
<dbReference type="Proteomes" id="UP000076077">
    <property type="component" value="Chromosome"/>
</dbReference>
<dbReference type="InterPro" id="IPR010653">
    <property type="entry name" value="NlpB/DapX"/>
</dbReference>
<dbReference type="Gene3D" id="3.30.310.170">
    <property type="entry name" value="Outer membrane protein assembly factor BamC"/>
    <property type="match status" value="1"/>
</dbReference>
<sequence length="391" mass="42581">MTRLTAGAVLCIAGFALTGCGLFGSEGYFRDRSDDYQRAASLPPLQLPEGVTAKHQEELYEIPHIASAEPLQGEFEVPRPQPLSSNVGLDRVKIQKLGNRRWVLVSLPPAEVWPQLHYFLRSSGLQLEVSDASAGILETAWLQFENSPDTKDKYRLQVESGVQPDTTEVHVRHLSVPADAPVGGSVNWPERSTSPEREGWMIDEMSTALATESTGAAASLVAQAIGGTTVKVQLQEPAGREPYISMNLAMDRAWATVAHALSSGAYRLHQEDAAVGIFYVTYDEDRELSDEDEGGWFSWGSKGEDKQAEAAEQVSLQQVLANIDPNSDAEPALFEGIEGLGGAPAAEYPGYLVVLRGANEQIEVRVRNTRGQQLSRAKAAQLLMAIRQNLI</sequence>
<dbReference type="OrthoDB" id="9772575at2"/>
<keyword evidence="3" id="KW-1185">Reference proteome</keyword>
<dbReference type="EMBL" id="JAPHQB010000005">
    <property type="protein sequence ID" value="MCX2800971.1"/>
    <property type="molecule type" value="Genomic_DNA"/>
</dbReference>
<name>A0A143HP82_MICTH</name>
<reference evidence="1" key="2">
    <citation type="submission" date="2016-03" db="EMBL/GenBank/DDBJ databases">
        <authorList>
            <person name="Ploux O."/>
        </authorList>
    </citation>
    <scope>NUCLEOTIDE SEQUENCE [LARGE SCALE GENOMIC DNA]</scope>
    <source>
        <strain evidence="1">DAU221</strain>
    </source>
</reference>
<dbReference type="STRING" id="252514.A3224_12225"/>